<sequence length="68" mass="7013">MKVAWLGVHVPLLAVSVLPPFTTPEIQGLSTLAALAVVSGLGSEMSMPLTSLPFTVTAPAWAWVPAEG</sequence>
<dbReference type="EMBL" id="CAEZXR010000218">
    <property type="protein sequence ID" value="CAB4717395.1"/>
    <property type="molecule type" value="Genomic_DNA"/>
</dbReference>
<evidence type="ECO:0000313" key="1">
    <source>
        <dbReference type="EMBL" id="CAB4717395.1"/>
    </source>
</evidence>
<name>A0A6J6R8B5_9ZZZZ</name>
<proteinExistence type="predicted"/>
<reference evidence="1" key="1">
    <citation type="submission" date="2020-05" db="EMBL/GenBank/DDBJ databases">
        <authorList>
            <person name="Chiriac C."/>
            <person name="Salcher M."/>
            <person name="Ghai R."/>
            <person name="Kavagutti S V."/>
        </authorList>
    </citation>
    <scope>NUCLEOTIDE SEQUENCE</scope>
</reference>
<accession>A0A6J6R8B5</accession>
<protein>
    <submittedName>
        <fullName evidence="1">Unannotated protein</fullName>
    </submittedName>
</protein>
<gene>
    <name evidence="1" type="ORF">UFOPK2579_01770</name>
</gene>
<dbReference type="AlphaFoldDB" id="A0A6J6R8B5"/>
<organism evidence="1">
    <name type="scientific">freshwater metagenome</name>
    <dbReference type="NCBI Taxonomy" id="449393"/>
    <lineage>
        <taxon>unclassified sequences</taxon>
        <taxon>metagenomes</taxon>
        <taxon>ecological metagenomes</taxon>
    </lineage>
</organism>